<name>A0ABN9HLB2_9NEOB</name>
<evidence type="ECO:0000313" key="2">
    <source>
        <dbReference type="Proteomes" id="UP001162483"/>
    </source>
</evidence>
<evidence type="ECO:0000313" key="1">
    <source>
        <dbReference type="EMBL" id="CAI9621638.1"/>
    </source>
</evidence>
<reference evidence="1" key="1">
    <citation type="submission" date="2023-05" db="EMBL/GenBank/DDBJ databases">
        <authorList>
            <person name="Stuckert A."/>
        </authorList>
    </citation>
    <scope>NUCLEOTIDE SEQUENCE</scope>
</reference>
<sequence length="37" mass="4183">MSCQSAPGRLYYMNNATKEFSFMVKHQPVTKMGNVDA</sequence>
<protein>
    <submittedName>
        <fullName evidence="1">Uncharacterized protein</fullName>
    </submittedName>
</protein>
<keyword evidence="2" id="KW-1185">Reference proteome</keyword>
<accession>A0ABN9HLB2</accession>
<dbReference type="EMBL" id="CATNWA010021179">
    <property type="protein sequence ID" value="CAI9621638.1"/>
    <property type="molecule type" value="Genomic_DNA"/>
</dbReference>
<organism evidence="1 2">
    <name type="scientific">Staurois parvus</name>
    <dbReference type="NCBI Taxonomy" id="386267"/>
    <lineage>
        <taxon>Eukaryota</taxon>
        <taxon>Metazoa</taxon>
        <taxon>Chordata</taxon>
        <taxon>Craniata</taxon>
        <taxon>Vertebrata</taxon>
        <taxon>Euteleostomi</taxon>
        <taxon>Amphibia</taxon>
        <taxon>Batrachia</taxon>
        <taxon>Anura</taxon>
        <taxon>Neobatrachia</taxon>
        <taxon>Ranoidea</taxon>
        <taxon>Ranidae</taxon>
        <taxon>Staurois</taxon>
    </lineage>
</organism>
<proteinExistence type="predicted"/>
<dbReference type="Proteomes" id="UP001162483">
    <property type="component" value="Unassembled WGS sequence"/>
</dbReference>
<gene>
    <name evidence="1" type="ORF">SPARVUS_LOCUS16168371</name>
</gene>
<comment type="caution">
    <text evidence="1">The sequence shown here is derived from an EMBL/GenBank/DDBJ whole genome shotgun (WGS) entry which is preliminary data.</text>
</comment>